<dbReference type="EMBL" id="CYRY02000003">
    <property type="protein sequence ID" value="VCW48592.1"/>
    <property type="molecule type" value="Genomic_DNA"/>
</dbReference>
<dbReference type="AlphaFoldDB" id="A0A9X9LBN6"/>
<accession>A0A9X9LBN6</accession>
<evidence type="ECO:0000313" key="1">
    <source>
        <dbReference type="EMBL" id="VCW48592.1"/>
    </source>
</evidence>
<sequence>MRNDPRPRRCTSHPRRWTAGTQVQLLLSCGKTENQGTKEVLLDGAHKRLSFTKE</sequence>
<protein>
    <submittedName>
        <fullName evidence="1">Uncharacterized protein</fullName>
    </submittedName>
</protein>
<keyword evidence="2" id="KW-1185">Reference proteome</keyword>
<reference evidence="1 2" key="1">
    <citation type="submission" date="2018-10" db="EMBL/GenBank/DDBJ databases">
        <authorList>
            <person name="Ekblom R."/>
            <person name="Jareborg N."/>
        </authorList>
    </citation>
    <scope>NUCLEOTIDE SEQUENCE [LARGE SCALE GENOMIC DNA]</scope>
    <source>
        <tissue evidence="1">Muscle</tissue>
    </source>
</reference>
<feature type="non-terminal residue" evidence="1">
    <location>
        <position position="54"/>
    </location>
</feature>
<evidence type="ECO:0000313" key="2">
    <source>
        <dbReference type="Proteomes" id="UP000269945"/>
    </source>
</evidence>
<name>A0A9X9LBN6_GULGU</name>
<dbReference type="PROSITE" id="PS51257">
    <property type="entry name" value="PROKAR_LIPOPROTEIN"/>
    <property type="match status" value="1"/>
</dbReference>
<dbReference type="Proteomes" id="UP000269945">
    <property type="component" value="Unassembled WGS sequence"/>
</dbReference>
<organism evidence="1 2">
    <name type="scientific">Gulo gulo</name>
    <name type="common">Wolverine</name>
    <name type="synonym">Gluton</name>
    <dbReference type="NCBI Taxonomy" id="48420"/>
    <lineage>
        <taxon>Eukaryota</taxon>
        <taxon>Metazoa</taxon>
        <taxon>Chordata</taxon>
        <taxon>Craniata</taxon>
        <taxon>Vertebrata</taxon>
        <taxon>Euteleostomi</taxon>
        <taxon>Mammalia</taxon>
        <taxon>Eutheria</taxon>
        <taxon>Laurasiatheria</taxon>
        <taxon>Carnivora</taxon>
        <taxon>Caniformia</taxon>
        <taxon>Musteloidea</taxon>
        <taxon>Mustelidae</taxon>
        <taxon>Guloninae</taxon>
        <taxon>Gulo</taxon>
    </lineage>
</organism>
<comment type="caution">
    <text evidence="1">The sequence shown here is derived from an EMBL/GenBank/DDBJ whole genome shotgun (WGS) entry which is preliminary data.</text>
</comment>
<gene>
    <name evidence="1" type="ORF">BN2614_LOCUS3</name>
</gene>
<proteinExistence type="predicted"/>